<name>A0A418Y6B4_9BURK</name>
<dbReference type="Proteomes" id="UP000284006">
    <property type="component" value="Unassembled WGS sequence"/>
</dbReference>
<organism evidence="3 4">
    <name type="scientific">Massilia cavernae</name>
    <dbReference type="NCBI Taxonomy" id="2320864"/>
    <lineage>
        <taxon>Bacteria</taxon>
        <taxon>Pseudomonadati</taxon>
        <taxon>Pseudomonadota</taxon>
        <taxon>Betaproteobacteria</taxon>
        <taxon>Burkholderiales</taxon>
        <taxon>Oxalobacteraceae</taxon>
        <taxon>Telluria group</taxon>
        <taxon>Massilia</taxon>
    </lineage>
</organism>
<feature type="domain" description="Ice-binding protein C-terminal" evidence="2">
    <location>
        <begin position="267"/>
        <end position="289"/>
    </location>
</feature>
<evidence type="ECO:0000313" key="4">
    <source>
        <dbReference type="Proteomes" id="UP000284006"/>
    </source>
</evidence>
<keyword evidence="4" id="KW-1185">Reference proteome</keyword>
<protein>
    <submittedName>
        <fullName evidence="3">Flocculation-associated PEP-CTERM protein PepA</fullName>
    </submittedName>
</protein>
<dbReference type="Pfam" id="PF07589">
    <property type="entry name" value="PEP-CTERM"/>
    <property type="match status" value="1"/>
</dbReference>
<feature type="signal peptide" evidence="1">
    <location>
        <begin position="1"/>
        <end position="35"/>
    </location>
</feature>
<evidence type="ECO:0000313" key="3">
    <source>
        <dbReference type="EMBL" id="RJG23249.1"/>
    </source>
</evidence>
<evidence type="ECO:0000256" key="1">
    <source>
        <dbReference type="SAM" id="SignalP"/>
    </source>
</evidence>
<dbReference type="NCBIfam" id="NF033554">
    <property type="entry name" value="floc_PepA"/>
    <property type="match status" value="1"/>
</dbReference>
<keyword evidence="1" id="KW-0732">Signal</keyword>
<accession>A0A418Y6B4</accession>
<comment type="caution">
    <text evidence="3">The sequence shown here is derived from an EMBL/GenBank/DDBJ whole genome shotgun (WGS) entry which is preliminary data.</text>
</comment>
<reference evidence="3 4" key="1">
    <citation type="submission" date="2018-09" db="EMBL/GenBank/DDBJ databases">
        <authorList>
            <person name="Zhu H."/>
        </authorList>
    </citation>
    <scope>NUCLEOTIDE SEQUENCE [LARGE SCALE GENOMIC DNA]</scope>
    <source>
        <strain evidence="3 4">K1S02-61</strain>
    </source>
</reference>
<dbReference type="OrthoDB" id="10015311at2"/>
<dbReference type="NCBIfam" id="TIGR02595">
    <property type="entry name" value="PEP_CTERM"/>
    <property type="match status" value="1"/>
</dbReference>
<dbReference type="AlphaFoldDB" id="A0A418Y6B4"/>
<proteinExistence type="predicted"/>
<dbReference type="InterPro" id="IPR013424">
    <property type="entry name" value="Ice-binding_C"/>
</dbReference>
<sequence>MNRSDQMSKSTFRSTLCKLAGAAALLALSSTAAMAAHIPSFGFSSTSFTINPGAVGVAGCGGATCTATFIDFSYAAEVDQFAQPGDTATFDETGGGFFGTFRNTLGGPPVAGTGLGVSYQLYFVFEATGATSPNGPGIDGAFSTFNYRMYVDKNMDTVLSTVTVGGVDESIARIALFGDDEEVLNGSLIPGFGGFHIFGGLVAGDFNVIATANRVGNFFGGAAFAGASAQADINGVNTAIAGIPGGDPFAAATDITIIGSGNTSFQPVPEPASLALFGLALAGLAFSRRGKKA</sequence>
<dbReference type="EMBL" id="QYUP01000044">
    <property type="protein sequence ID" value="RJG23249.1"/>
    <property type="molecule type" value="Genomic_DNA"/>
</dbReference>
<feature type="chain" id="PRO_5019086474" evidence="1">
    <location>
        <begin position="36"/>
        <end position="293"/>
    </location>
</feature>
<evidence type="ECO:0000259" key="2">
    <source>
        <dbReference type="Pfam" id="PF07589"/>
    </source>
</evidence>
<gene>
    <name evidence="3" type="primary">pepA</name>
    <name evidence="3" type="ORF">D3872_04760</name>
</gene>